<protein>
    <submittedName>
        <fullName evidence="2">Uncharacterized protein</fullName>
    </submittedName>
</protein>
<dbReference type="EMBL" id="QXFT01000282">
    <property type="protein sequence ID" value="KAE9348549.1"/>
    <property type="molecule type" value="Genomic_DNA"/>
</dbReference>
<reference evidence="5 7" key="1">
    <citation type="submission" date="2018-09" db="EMBL/GenBank/DDBJ databases">
        <title>Genomic investigation of the strawberry pathogen Phytophthora fragariae indicates pathogenicity is determined by transcriptional variation in three key races.</title>
        <authorList>
            <person name="Adams T.M."/>
            <person name="Armitage A.D."/>
            <person name="Sobczyk M.K."/>
            <person name="Bates H.J."/>
            <person name="Dunwell J.M."/>
            <person name="Nellist C.F."/>
            <person name="Harrison R.J."/>
        </authorList>
    </citation>
    <scope>NUCLEOTIDE SEQUENCE [LARGE SCALE GENOMIC DNA]</scope>
    <source>
        <strain evidence="3 5">SCRP249</strain>
        <strain evidence="2 7">SCRP324</strain>
        <strain evidence="4 6">SCRP333</strain>
    </source>
</reference>
<dbReference type="Proteomes" id="UP000435112">
    <property type="component" value="Unassembled WGS sequence"/>
</dbReference>
<name>A0A6A3MX93_9STRA</name>
<feature type="signal peptide" evidence="1">
    <location>
        <begin position="1"/>
        <end position="16"/>
    </location>
</feature>
<accession>A0A6A3MX93</accession>
<evidence type="ECO:0000313" key="5">
    <source>
        <dbReference type="Proteomes" id="UP000429607"/>
    </source>
</evidence>
<comment type="caution">
    <text evidence="2">The sequence shown here is derived from an EMBL/GenBank/DDBJ whole genome shotgun (WGS) entry which is preliminary data.</text>
</comment>
<dbReference type="OrthoDB" id="10271841at2759"/>
<keyword evidence="1" id="KW-0732">Signal</keyword>
<dbReference type="EMBL" id="QXFU01000287">
    <property type="protein sequence ID" value="KAE9037771.1"/>
    <property type="molecule type" value="Genomic_DNA"/>
</dbReference>
<feature type="chain" id="PRO_5036165216" evidence="1">
    <location>
        <begin position="17"/>
        <end position="56"/>
    </location>
</feature>
<gene>
    <name evidence="3" type="ORF">PR001_g6224</name>
    <name evidence="2" type="ORF">PR002_g6374</name>
    <name evidence="4" type="ORF">PR003_g6353</name>
</gene>
<evidence type="ECO:0000313" key="2">
    <source>
        <dbReference type="EMBL" id="KAE9037771.1"/>
    </source>
</evidence>
<evidence type="ECO:0000256" key="1">
    <source>
        <dbReference type="SAM" id="SignalP"/>
    </source>
</evidence>
<dbReference type="AlphaFoldDB" id="A0A6A3MX93"/>
<keyword evidence="6" id="KW-1185">Reference proteome</keyword>
<evidence type="ECO:0000313" key="6">
    <source>
        <dbReference type="Proteomes" id="UP000434957"/>
    </source>
</evidence>
<evidence type="ECO:0000313" key="7">
    <source>
        <dbReference type="Proteomes" id="UP000435112"/>
    </source>
</evidence>
<organism evidence="2 7">
    <name type="scientific">Phytophthora rubi</name>
    <dbReference type="NCBI Taxonomy" id="129364"/>
    <lineage>
        <taxon>Eukaryota</taxon>
        <taxon>Sar</taxon>
        <taxon>Stramenopiles</taxon>
        <taxon>Oomycota</taxon>
        <taxon>Peronosporomycetes</taxon>
        <taxon>Peronosporales</taxon>
        <taxon>Peronosporaceae</taxon>
        <taxon>Phytophthora</taxon>
    </lineage>
</organism>
<dbReference type="Proteomes" id="UP000429607">
    <property type="component" value="Unassembled WGS sequence"/>
</dbReference>
<proteinExistence type="predicted"/>
<dbReference type="EMBL" id="QXFV01000289">
    <property type="protein sequence ID" value="KAE9042373.1"/>
    <property type="molecule type" value="Genomic_DNA"/>
</dbReference>
<sequence>MLVSFVSVSWLGLVRFVRLLERLDFNNSESNTSRSGETYMYFCNVPSIVTCEATDL</sequence>
<evidence type="ECO:0000313" key="3">
    <source>
        <dbReference type="EMBL" id="KAE9042373.1"/>
    </source>
</evidence>
<dbReference type="Proteomes" id="UP000434957">
    <property type="component" value="Unassembled WGS sequence"/>
</dbReference>
<evidence type="ECO:0000313" key="4">
    <source>
        <dbReference type="EMBL" id="KAE9348549.1"/>
    </source>
</evidence>